<protein>
    <submittedName>
        <fullName evidence="1">Uncharacterized protein</fullName>
    </submittedName>
</protein>
<organism evidence="1 2">
    <name type="scientific">Fonsecaea erecta</name>
    <dbReference type="NCBI Taxonomy" id="1367422"/>
    <lineage>
        <taxon>Eukaryota</taxon>
        <taxon>Fungi</taxon>
        <taxon>Dikarya</taxon>
        <taxon>Ascomycota</taxon>
        <taxon>Pezizomycotina</taxon>
        <taxon>Eurotiomycetes</taxon>
        <taxon>Chaetothyriomycetidae</taxon>
        <taxon>Chaetothyriales</taxon>
        <taxon>Herpotrichiellaceae</taxon>
        <taxon>Fonsecaea</taxon>
    </lineage>
</organism>
<dbReference type="EMBL" id="LVYI01000009">
    <property type="protein sequence ID" value="OAP56421.1"/>
    <property type="molecule type" value="Genomic_DNA"/>
</dbReference>
<gene>
    <name evidence="1" type="ORF">AYL99_09600</name>
</gene>
<dbReference type="AlphaFoldDB" id="A0A178ZAC9"/>
<dbReference type="Proteomes" id="UP000078343">
    <property type="component" value="Unassembled WGS sequence"/>
</dbReference>
<reference evidence="1 2" key="1">
    <citation type="submission" date="2016-04" db="EMBL/GenBank/DDBJ databases">
        <title>Draft genome of Fonsecaea erecta CBS 125763.</title>
        <authorList>
            <person name="Weiss V.A."/>
            <person name="Vicente V.A."/>
            <person name="Raittz R.T."/>
            <person name="Moreno L.F."/>
            <person name="De Souza E.M."/>
            <person name="Pedrosa F.O."/>
            <person name="Steffens M.B."/>
            <person name="Faoro H."/>
            <person name="Tadra-Sfeir M.Z."/>
            <person name="Najafzadeh M.J."/>
            <person name="Felipe M.S."/>
            <person name="Teixeira M."/>
            <person name="Sun J."/>
            <person name="Xi L."/>
            <person name="Gomes R."/>
            <person name="De Azevedo C.M."/>
            <person name="Salgado C.G."/>
            <person name="Da Silva M.B."/>
            <person name="Nascimento M.F."/>
            <person name="Queiroz-Telles F."/>
            <person name="Attili D.S."/>
            <person name="Gorbushina A."/>
        </authorList>
    </citation>
    <scope>NUCLEOTIDE SEQUENCE [LARGE SCALE GENOMIC DNA]</scope>
    <source>
        <strain evidence="1 2">CBS 125763</strain>
    </source>
</reference>
<sequence length="56" mass="5792">MAGGMIVRPSSDLSLLARFPFLGVVAVLAHDVRDHLSSCADRRSTTAGSLVAPTPA</sequence>
<keyword evidence="2" id="KW-1185">Reference proteome</keyword>
<comment type="caution">
    <text evidence="1">The sequence shown here is derived from an EMBL/GenBank/DDBJ whole genome shotgun (WGS) entry which is preliminary data.</text>
</comment>
<proteinExistence type="predicted"/>
<dbReference type="RefSeq" id="XP_018689788.1">
    <property type="nucleotide sequence ID" value="XM_018841107.1"/>
</dbReference>
<dbReference type="GeneID" id="30013768"/>
<accession>A0A178ZAC9</accession>
<evidence type="ECO:0000313" key="2">
    <source>
        <dbReference type="Proteomes" id="UP000078343"/>
    </source>
</evidence>
<evidence type="ECO:0000313" key="1">
    <source>
        <dbReference type="EMBL" id="OAP56421.1"/>
    </source>
</evidence>
<name>A0A178ZAC9_9EURO</name>